<feature type="transmembrane region" description="Helical" evidence="1">
    <location>
        <begin position="984"/>
        <end position="1017"/>
    </location>
</feature>
<dbReference type="Gene3D" id="3.30.2090.10">
    <property type="entry name" value="Multidrug efflux transporter AcrB TolC docking domain, DN and DC subdomains"/>
    <property type="match status" value="2"/>
</dbReference>
<dbReference type="PRINTS" id="PR00702">
    <property type="entry name" value="ACRIFLAVINRP"/>
</dbReference>
<dbReference type="PANTHER" id="PTHR32063:SF0">
    <property type="entry name" value="SWARMING MOTILITY PROTEIN SWRC"/>
    <property type="match status" value="1"/>
</dbReference>
<keyword evidence="3" id="KW-1185">Reference proteome</keyword>
<evidence type="ECO:0000256" key="1">
    <source>
        <dbReference type="SAM" id="Phobius"/>
    </source>
</evidence>
<feature type="transmembrane region" description="Helical" evidence="1">
    <location>
        <begin position="909"/>
        <end position="932"/>
    </location>
</feature>
<feature type="transmembrane region" description="Helical" evidence="1">
    <location>
        <begin position="460"/>
        <end position="483"/>
    </location>
</feature>
<dbReference type="Gene3D" id="1.20.1640.10">
    <property type="entry name" value="Multidrug efflux transporter AcrB transmembrane domain"/>
    <property type="match status" value="2"/>
</dbReference>
<dbReference type="Proteomes" id="UP000198304">
    <property type="component" value="Unassembled WGS sequence"/>
</dbReference>
<gene>
    <name evidence="2" type="ORF">SAMN05446037_102021</name>
</gene>
<organism evidence="2 3">
    <name type="scientific">Anaerovirgula multivorans</name>
    <dbReference type="NCBI Taxonomy" id="312168"/>
    <lineage>
        <taxon>Bacteria</taxon>
        <taxon>Bacillati</taxon>
        <taxon>Bacillota</taxon>
        <taxon>Clostridia</taxon>
        <taxon>Peptostreptococcales</taxon>
        <taxon>Natronincolaceae</taxon>
        <taxon>Anaerovirgula</taxon>
    </lineage>
</organism>
<dbReference type="InterPro" id="IPR001036">
    <property type="entry name" value="Acrflvin-R"/>
</dbReference>
<feature type="transmembrane region" description="Helical" evidence="1">
    <location>
        <begin position="953"/>
        <end position="972"/>
    </location>
</feature>
<protein>
    <submittedName>
        <fullName evidence="2">Hydrophobic/amphiphilic exporter-1, HAE1 family</fullName>
    </submittedName>
</protein>
<sequence>MMKIPSWAVKKPISVLMIVAIILLLGGVSLSRLPMDLLPKMNIPVAVVNTQYLGAGPYEVENLITRPIEEAVATVHNVKHINSTSMEGSSIIVIEFNQGTDMEFATLEIREKIDLIKRYLPEDILQPIVLKIDPNALPIMTLGVTGDDLEKLQEIVEYRIKPRLERLEGIASVEISGGREKSVAITINPTQLEMQGISQEQLMALLRAENINLPGGEILDDRKYLTVRTVGEFQSLEEVKKLPITLPMGQTAKLEDLVEINFQENDSLQIAKINGVPSIRITMQKQPTFNTVQVANGVYTEMTKIQEELNNIQLEIVTDQSLFIRRSISNVGKTAGLGGILAILILYLFMRSIRNTLVIALSIPISIIATFTLMYFTGLTLNLLSLGGFALGIGMLVDNGIVVLENIYRFREKGYSPVNAAIHGAEEVAAAVAASTLTTVAVFLPVVFVEGMTGEIFKELALTVTFSLLASLGISLTLIPMLSSKVIEIKEKRAHQLLNRVEENFKKANRFYRSILEWSLGHRGVVMTVATIIFLVSTISLLWIGAEYFPEFDEGTFTISISLPHGSRLEDTETIVNQIEEILRKNEDIDGIFTNIGGGDDYYGGFGRRSNRGSIDVRLKPYRARGKETAQVIDEIRWELQAIAGADINVANLSFIGVGFGGETVEVEIRGDNIDVLQEISEDFMKIIDSVEGTREVASNFTDGRPQLELYLDRDITSSYGLQTMQIASTIRNLIQGVSATRLRIDGKEHDVVIGGENYLRESIGNFIQIPIPTLAGGNVPLEQLVEYRISQGPNVIRRSNQVRSITVKATTFQRDMNSVIKDIEGKLMSYSLPAGYSYQYRGQKEQLQEAYSSLVLAVILAILLVYMILATQFQSLLHPFIIMLSVPLAFSGGALGLLVSGIPLSIPAVIGAIVLAGIVVNNGIVLIDYINILRENKIETKEAIITAGTTRLRPIMMTTLTTVLGLIPLAMGISEGSEVQVPLATVVIGGLVLSTPLTLIVLPIVYSIFNDFAVYISNRRKKK</sequence>
<feature type="transmembrane region" description="Helical" evidence="1">
    <location>
        <begin position="357"/>
        <end position="377"/>
    </location>
</feature>
<name>A0A239H5T6_9FIRM</name>
<dbReference type="Pfam" id="PF00873">
    <property type="entry name" value="ACR_tran"/>
    <property type="match status" value="1"/>
</dbReference>
<feature type="transmembrane region" description="Helical" evidence="1">
    <location>
        <begin position="851"/>
        <end position="870"/>
    </location>
</feature>
<dbReference type="Gene3D" id="3.30.70.1440">
    <property type="entry name" value="Multidrug efflux transporter AcrB pore domain"/>
    <property type="match status" value="1"/>
</dbReference>
<dbReference type="AlphaFoldDB" id="A0A239H5T6"/>
<dbReference type="GO" id="GO:0042910">
    <property type="term" value="F:xenobiotic transmembrane transporter activity"/>
    <property type="evidence" value="ECO:0007669"/>
    <property type="project" value="TreeGrafter"/>
</dbReference>
<dbReference type="SUPFAM" id="SSF82714">
    <property type="entry name" value="Multidrug efflux transporter AcrB TolC docking domain, DN and DC subdomains"/>
    <property type="match status" value="2"/>
</dbReference>
<evidence type="ECO:0000313" key="2">
    <source>
        <dbReference type="EMBL" id="SNS76388.1"/>
    </source>
</evidence>
<keyword evidence="1" id="KW-0472">Membrane</keyword>
<keyword evidence="1" id="KW-1133">Transmembrane helix</keyword>
<feature type="transmembrane region" description="Helical" evidence="1">
    <location>
        <begin position="428"/>
        <end position="448"/>
    </location>
</feature>
<feature type="transmembrane region" description="Helical" evidence="1">
    <location>
        <begin position="383"/>
        <end position="407"/>
    </location>
</feature>
<dbReference type="SUPFAM" id="SSF82866">
    <property type="entry name" value="Multidrug efflux transporter AcrB transmembrane domain"/>
    <property type="match status" value="2"/>
</dbReference>
<proteinExistence type="predicted"/>
<dbReference type="SUPFAM" id="SSF82693">
    <property type="entry name" value="Multidrug efflux transporter AcrB pore domain, PN1, PN2, PC1 and PC2 subdomains"/>
    <property type="match status" value="3"/>
</dbReference>
<evidence type="ECO:0000313" key="3">
    <source>
        <dbReference type="Proteomes" id="UP000198304"/>
    </source>
</evidence>
<dbReference type="Gene3D" id="3.30.70.1320">
    <property type="entry name" value="Multidrug efflux transporter AcrB pore domain like"/>
    <property type="match status" value="1"/>
</dbReference>
<dbReference type="Gene3D" id="3.30.70.1430">
    <property type="entry name" value="Multidrug efflux transporter AcrB pore domain"/>
    <property type="match status" value="2"/>
</dbReference>
<reference evidence="2 3" key="1">
    <citation type="submission" date="2017-06" db="EMBL/GenBank/DDBJ databases">
        <authorList>
            <person name="Kim H.J."/>
            <person name="Triplett B.A."/>
        </authorList>
    </citation>
    <scope>NUCLEOTIDE SEQUENCE [LARGE SCALE GENOMIC DNA]</scope>
    <source>
        <strain evidence="2 3">SCA</strain>
    </source>
</reference>
<dbReference type="InterPro" id="IPR027463">
    <property type="entry name" value="AcrB_DN_DC_subdom"/>
</dbReference>
<dbReference type="PANTHER" id="PTHR32063">
    <property type="match status" value="1"/>
</dbReference>
<accession>A0A239H5T6</accession>
<feature type="transmembrane region" description="Helical" evidence="1">
    <location>
        <begin position="882"/>
        <end position="903"/>
    </location>
</feature>
<feature type="transmembrane region" description="Helical" evidence="1">
    <location>
        <begin position="331"/>
        <end position="350"/>
    </location>
</feature>
<feature type="transmembrane region" description="Helical" evidence="1">
    <location>
        <begin position="520"/>
        <end position="544"/>
    </location>
</feature>
<dbReference type="EMBL" id="FZOJ01000020">
    <property type="protein sequence ID" value="SNS76388.1"/>
    <property type="molecule type" value="Genomic_DNA"/>
</dbReference>
<keyword evidence="1" id="KW-0812">Transmembrane</keyword>
<dbReference type="GO" id="GO:0005886">
    <property type="term" value="C:plasma membrane"/>
    <property type="evidence" value="ECO:0007669"/>
    <property type="project" value="TreeGrafter"/>
</dbReference>